<keyword evidence="2" id="KW-1185">Reference proteome</keyword>
<gene>
    <name evidence="1" type="ORF">SDAV_00477</name>
</gene>
<dbReference type="KEGG" id="sphh:SDAV_00477"/>
<name>A0A345DMN3_9MOLU</name>
<evidence type="ECO:0000313" key="1">
    <source>
        <dbReference type="EMBL" id="AXF95471.1"/>
    </source>
</evidence>
<dbReference type="AlphaFoldDB" id="A0A345DMN3"/>
<proteinExistence type="predicted"/>
<dbReference type="Proteomes" id="UP000253689">
    <property type="component" value="Chromosome"/>
</dbReference>
<evidence type="ECO:0000313" key="2">
    <source>
        <dbReference type="Proteomes" id="UP000253689"/>
    </source>
</evidence>
<accession>A0A345DMN3</accession>
<reference evidence="2" key="1">
    <citation type="submission" date="2018-07" db="EMBL/GenBank/DDBJ databases">
        <title>Complete Genome Sequence of Spiroplasma phoeniceum.</title>
        <authorList>
            <person name="Davis R.E."/>
            <person name="Shao J.Y."/>
            <person name="Zhao Y."/>
            <person name="Silver A."/>
            <person name="Stump z."/>
            <person name="Gasparich G."/>
        </authorList>
    </citation>
    <scope>NUCLEOTIDE SEQUENCE [LARGE SCALE GENOMIC DNA]</scope>
    <source>
        <strain evidence="2">P40</strain>
    </source>
</reference>
<sequence>MEKIKIRNYEITLEEYQIDTLLDILKEFMKANLIKSSEELVKGCQKLKIMNPKTYNELFLIKENK</sequence>
<dbReference type="EMBL" id="CP031088">
    <property type="protein sequence ID" value="AXF95471.1"/>
    <property type="molecule type" value="Genomic_DNA"/>
</dbReference>
<organism evidence="1 2">
    <name type="scientific">Spiroplasma phoeniceum P40</name>
    <dbReference type="NCBI Taxonomy" id="1276259"/>
    <lineage>
        <taxon>Bacteria</taxon>
        <taxon>Bacillati</taxon>
        <taxon>Mycoplasmatota</taxon>
        <taxon>Mollicutes</taxon>
        <taxon>Entomoplasmatales</taxon>
        <taxon>Spiroplasmataceae</taxon>
        <taxon>Spiroplasma</taxon>
    </lineage>
</organism>
<dbReference type="RefSeq" id="WP_114564391.1">
    <property type="nucleotide sequence ID" value="NZ_CP031088.1"/>
</dbReference>
<protein>
    <submittedName>
        <fullName evidence="1">Uncharacterized protein</fullName>
    </submittedName>
</protein>